<feature type="chain" id="PRO_5008646083" description="Lcl C-terminal domain-containing protein" evidence="1">
    <location>
        <begin position="20"/>
        <end position="569"/>
    </location>
</feature>
<dbReference type="RefSeq" id="WP_065791618.1">
    <property type="nucleotide sequence ID" value="NZ_MAUJ01000006.1"/>
</dbReference>
<accession>A0A1C0TMQ3</accession>
<organism evidence="3 4">
    <name type="scientific">Pseudoalteromonas luteoviolacea</name>
    <dbReference type="NCBI Taxonomy" id="43657"/>
    <lineage>
        <taxon>Bacteria</taxon>
        <taxon>Pseudomonadati</taxon>
        <taxon>Pseudomonadota</taxon>
        <taxon>Gammaproteobacteria</taxon>
        <taxon>Alteromonadales</taxon>
        <taxon>Pseudoalteromonadaceae</taxon>
        <taxon>Pseudoalteromonas</taxon>
    </lineage>
</organism>
<gene>
    <name evidence="3" type="ORF">A7985_16980</name>
</gene>
<evidence type="ECO:0000313" key="3">
    <source>
        <dbReference type="EMBL" id="OCQ20129.1"/>
    </source>
</evidence>
<dbReference type="Gene3D" id="2.60.40.10">
    <property type="entry name" value="Immunoglobulins"/>
    <property type="match status" value="2"/>
</dbReference>
<dbReference type="EMBL" id="MAUJ01000006">
    <property type="protein sequence ID" value="OCQ20129.1"/>
    <property type="molecule type" value="Genomic_DNA"/>
</dbReference>
<dbReference type="Proteomes" id="UP000093366">
    <property type="component" value="Unassembled WGS sequence"/>
</dbReference>
<reference evidence="4" key="1">
    <citation type="submission" date="2016-07" db="EMBL/GenBank/DDBJ databases">
        <authorList>
            <person name="Florea S."/>
            <person name="Webb J.S."/>
            <person name="Jaromczyk J."/>
            <person name="Schardl C.L."/>
        </authorList>
    </citation>
    <scope>NUCLEOTIDE SEQUENCE [LARGE SCALE GENOMIC DNA]</scope>
    <source>
        <strain evidence="4">IPB1</strain>
    </source>
</reference>
<dbReference type="PANTHER" id="PTHR35812">
    <property type="entry name" value="LIPOPROTEIN"/>
    <property type="match status" value="1"/>
</dbReference>
<name>A0A1C0TMQ3_9GAMM</name>
<feature type="signal peptide" evidence="1">
    <location>
        <begin position="1"/>
        <end position="19"/>
    </location>
</feature>
<dbReference type="Pfam" id="PF07603">
    <property type="entry name" value="Lcl_C"/>
    <property type="match status" value="1"/>
</dbReference>
<keyword evidence="1" id="KW-0732">Signal</keyword>
<feature type="domain" description="Lcl C-terminal" evidence="2">
    <location>
        <begin position="390"/>
        <end position="563"/>
    </location>
</feature>
<dbReference type="Pfam" id="PF22352">
    <property type="entry name" value="K319L-like_PKD"/>
    <property type="match status" value="2"/>
</dbReference>
<dbReference type="PANTHER" id="PTHR35812:SF1">
    <property type="entry name" value="LIPOPROTEIN"/>
    <property type="match status" value="1"/>
</dbReference>
<proteinExistence type="predicted"/>
<evidence type="ECO:0000256" key="1">
    <source>
        <dbReference type="SAM" id="SignalP"/>
    </source>
</evidence>
<evidence type="ECO:0000259" key="2">
    <source>
        <dbReference type="Pfam" id="PF07603"/>
    </source>
</evidence>
<dbReference type="InterPro" id="IPR011460">
    <property type="entry name" value="Lcl_C"/>
</dbReference>
<evidence type="ECO:0000313" key="4">
    <source>
        <dbReference type="Proteomes" id="UP000093366"/>
    </source>
</evidence>
<sequence>MLKKSLVLLAISSILSGCGGSGGSDQEEVVGASINAGKDVTVIEKNEFTLKAVASPSGGTFNWQIVSGPAISGFPQTGEELTVAAPDVKTDSVVVLKVDYLTPTGALVSDTLSVNITSNNQLPVAVITQTAPDPLPSKYLDTIVLSAADSTDPDSNGQVVGYKWEQISGPSTIKVQDTGSVTLSFVHPLLAETQTALWRVTITDDEGGSATTDASVVLAKNAQVVLANAGADQQVLEFDEVTLDATSSVTVDGQYNCTWEQTSSGSTIALTDATECKTTFRAPNITDVVSATFKVTVTDSSNRTGTDEVQVTISKKPLSNLNDSGAGQCFNNTEAITCGNDDFPGQDADFGRDSVSQLIAKEGKGNLAFDFTKLDVDGKELSNDATEFSCVRDNITGLVWEVKEATAGTLPNTSIRNAQNHYTWAVRDPDDMDDLIHSNTVMPNPVPCPHSDHCGIKNLISSVNNQAGDPYCGGRTWRLPSYSELMSIVDFGRQGAHVLDPEFFPNMPDVGLLNHLHYWTIQTYVGGTEGIDAKLTSAYVVDMATGNTVHESKGNTAYVRLVRGDEDAN</sequence>
<dbReference type="AlphaFoldDB" id="A0A1C0TMQ3"/>
<dbReference type="OrthoDB" id="9815730at2"/>
<dbReference type="PROSITE" id="PS51257">
    <property type="entry name" value="PROKAR_LIPOPROTEIN"/>
    <property type="match status" value="1"/>
</dbReference>
<comment type="caution">
    <text evidence="3">The sequence shown here is derived from an EMBL/GenBank/DDBJ whole genome shotgun (WGS) entry which is preliminary data.</text>
</comment>
<dbReference type="InterPro" id="IPR013783">
    <property type="entry name" value="Ig-like_fold"/>
</dbReference>
<protein>
    <recommendedName>
        <fullName evidence="2">Lcl C-terminal domain-containing protein</fullName>
    </recommendedName>
</protein>